<proteinExistence type="predicted"/>
<comment type="caution">
    <text evidence="2">The sequence shown here is derived from an EMBL/GenBank/DDBJ whole genome shotgun (WGS) entry which is preliminary data.</text>
</comment>
<reference evidence="2 3" key="1">
    <citation type="journal article" date="2024" name="G3 (Bethesda)">
        <title>Genome assembly of Hibiscus sabdariffa L. provides insights into metabolisms of medicinal natural products.</title>
        <authorList>
            <person name="Kim T."/>
        </authorList>
    </citation>
    <scope>NUCLEOTIDE SEQUENCE [LARGE SCALE GENOMIC DNA]</scope>
    <source>
        <strain evidence="2">TK-2024</strain>
        <tissue evidence="2">Old leaves</tissue>
    </source>
</reference>
<accession>A0ABR2CLZ8</accession>
<organism evidence="2 3">
    <name type="scientific">Hibiscus sabdariffa</name>
    <name type="common">roselle</name>
    <dbReference type="NCBI Taxonomy" id="183260"/>
    <lineage>
        <taxon>Eukaryota</taxon>
        <taxon>Viridiplantae</taxon>
        <taxon>Streptophyta</taxon>
        <taxon>Embryophyta</taxon>
        <taxon>Tracheophyta</taxon>
        <taxon>Spermatophyta</taxon>
        <taxon>Magnoliopsida</taxon>
        <taxon>eudicotyledons</taxon>
        <taxon>Gunneridae</taxon>
        <taxon>Pentapetalae</taxon>
        <taxon>rosids</taxon>
        <taxon>malvids</taxon>
        <taxon>Malvales</taxon>
        <taxon>Malvaceae</taxon>
        <taxon>Malvoideae</taxon>
        <taxon>Hibiscus</taxon>
    </lineage>
</organism>
<dbReference type="EMBL" id="JBBPBM010000048">
    <property type="protein sequence ID" value="KAK8520680.1"/>
    <property type="molecule type" value="Genomic_DNA"/>
</dbReference>
<name>A0ABR2CLZ8_9ROSI</name>
<protein>
    <submittedName>
        <fullName evidence="2">Uncharacterized protein</fullName>
    </submittedName>
</protein>
<dbReference type="Proteomes" id="UP001472677">
    <property type="component" value="Unassembled WGS sequence"/>
</dbReference>
<sequence>MPAAGQLKGQLYRLYAIYLLSIDICRQRDCHINMIQPYAIGGGLKIQLSSPKRYYSFVSEPRFRDENTGAQEGGNGSCKSSEDDHTQTLPIDVFKNLSSFSDLEGRGLPRGGERREG</sequence>
<feature type="region of interest" description="Disordered" evidence="1">
    <location>
        <begin position="65"/>
        <end position="85"/>
    </location>
</feature>
<evidence type="ECO:0000313" key="2">
    <source>
        <dbReference type="EMBL" id="KAK8520680.1"/>
    </source>
</evidence>
<keyword evidence="3" id="KW-1185">Reference proteome</keyword>
<gene>
    <name evidence="2" type="ORF">V6N12_004609</name>
</gene>
<evidence type="ECO:0000313" key="3">
    <source>
        <dbReference type="Proteomes" id="UP001472677"/>
    </source>
</evidence>
<evidence type="ECO:0000256" key="1">
    <source>
        <dbReference type="SAM" id="MobiDB-lite"/>
    </source>
</evidence>